<dbReference type="SUPFAM" id="SSF52172">
    <property type="entry name" value="CheY-like"/>
    <property type="match status" value="1"/>
</dbReference>
<dbReference type="RefSeq" id="WP_188853961.1">
    <property type="nucleotide sequence ID" value="NZ_BMJJ01000010.1"/>
</dbReference>
<reference evidence="4" key="1">
    <citation type="journal article" date="2014" name="Int. J. Syst. Evol. Microbiol.">
        <title>Complete genome sequence of Corynebacterium casei LMG S-19264T (=DSM 44701T), isolated from a smear-ripened cheese.</title>
        <authorList>
            <consortium name="US DOE Joint Genome Institute (JGI-PGF)"/>
            <person name="Walter F."/>
            <person name="Albersmeier A."/>
            <person name="Kalinowski J."/>
            <person name="Ruckert C."/>
        </authorList>
    </citation>
    <scope>NUCLEOTIDE SEQUENCE</scope>
    <source>
        <strain evidence="4">CGMCC 1.15493</strain>
    </source>
</reference>
<evidence type="ECO:0000259" key="3">
    <source>
        <dbReference type="PROSITE" id="PS50110"/>
    </source>
</evidence>
<reference evidence="4" key="2">
    <citation type="submission" date="2020-09" db="EMBL/GenBank/DDBJ databases">
        <authorList>
            <person name="Sun Q."/>
            <person name="Zhou Y."/>
        </authorList>
    </citation>
    <scope>NUCLEOTIDE SEQUENCE</scope>
    <source>
        <strain evidence="4">CGMCC 1.15493</strain>
    </source>
</reference>
<accession>A0A916Y6V1</accession>
<dbReference type="InterPro" id="IPR001789">
    <property type="entry name" value="Sig_transdc_resp-reg_receiver"/>
</dbReference>
<comment type="caution">
    <text evidence="4">The sequence shown here is derived from an EMBL/GenBank/DDBJ whole genome shotgun (WGS) entry which is preliminary data.</text>
</comment>
<dbReference type="GO" id="GO:0000160">
    <property type="term" value="P:phosphorelay signal transduction system"/>
    <property type="evidence" value="ECO:0007669"/>
    <property type="project" value="InterPro"/>
</dbReference>
<evidence type="ECO:0000256" key="1">
    <source>
        <dbReference type="ARBA" id="ARBA00022553"/>
    </source>
</evidence>
<dbReference type="Gene3D" id="3.40.50.2300">
    <property type="match status" value="1"/>
</dbReference>
<keyword evidence="5" id="KW-1185">Reference proteome</keyword>
<organism evidence="4 5">
    <name type="scientific">Aureimonas glaciei</name>
    <dbReference type="NCBI Taxonomy" id="1776957"/>
    <lineage>
        <taxon>Bacteria</taxon>
        <taxon>Pseudomonadati</taxon>
        <taxon>Pseudomonadota</taxon>
        <taxon>Alphaproteobacteria</taxon>
        <taxon>Hyphomicrobiales</taxon>
        <taxon>Aurantimonadaceae</taxon>
        <taxon>Aureimonas</taxon>
    </lineage>
</organism>
<dbReference type="EMBL" id="BMJJ01000010">
    <property type="protein sequence ID" value="GGD32531.1"/>
    <property type="molecule type" value="Genomic_DNA"/>
</dbReference>
<evidence type="ECO:0000313" key="4">
    <source>
        <dbReference type="EMBL" id="GGD32531.1"/>
    </source>
</evidence>
<evidence type="ECO:0000313" key="5">
    <source>
        <dbReference type="Proteomes" id="UP000613160"/>
    </source>
</evidence>
<dbReference type="PANTHER" id="PTHR44591:SF21">
    <property type="entry name" value="TWO-COMPONENT RESPONSE REGULATOR"/>
    <property type="match status" value="1"/>
</dbReference>
<dbReference type="SMART" id="SM00448">
    <property type="entry name" value="REC"/>
    <property type="match status" value="1"/>
</dbReference>
<dbReference type="CDD" id="cd17546">
    <property type="entry name" value="REC_hyHK_CKI1_RcsC-like"/>
    <property type="match status" value="1"/>
</dbReference>
<protein>
    <submittedName>
        <fullName evidence="4">Response regulator</fullName>
    </submittedName>
</protein>
<name>A0A916Y6V1_9HYPH</name>
<dbReference type="InterPro" id="IPR011006">
    <property type="entry name" value="CheY-like_superfamily"/>
</dbReference>
<dbReference type="Proteomes" id="UP000613160">
    <property type="component" value="Unassembled WGS sequence"/>
</dbReference>
<keyword evidence="1 2" id="KW-0597">Phosphoprotein</keyword>
<evidence type="ECO:0000256" key="2">
    <source>
        <dbReference type="PROSITE-ProRule" id="PRU00169"/>
    </source>
</evidence>
<proteinExistence type="predicted"/>
<gene>
    <name evidence="4" type="ORF">GCM10011335_39440</name>
</gene>
<dbReference type="Pfam" id="PF00072">
    <property type="entry name" value="Response_reg"/>
    <property type="match status" value="1"/>
</dbReference>
<dbReference type="PANTHER" id="PTHR44591">
    <property type="entry name" value="STRESS RESPONSE REGULATOR PROTEIN 1"/>
    <property type="match status" value="1"/>
</dbReference>
<dbReference type="PROSITE" id="PS50110">
    <property type="entry name" value="RESPONSE_REGULATORY"/>
    <property type="match status" value="1"/>
</dbReference>
<feature type="domain" description="Response regulatory" evidence="3">
    <location>
        <begin position="3"/>
        <end position="119"/>
    </location>
</feature>
<dbReference type="InterPro" id="IPR050595">
    <property type="entry name" value="Bact_response_regulator"/>
</dbReference>
<sequence length="137" mass="14743">MARILVAEDDEGVRLLVTRALRLEGHQVETAEDGEYALEALVEADGGYDLLLSDIRMPAMTGIELAHAANGQWPALTILLMTGYAEQREAADDLARIIVGVVDKPFTIAGIRKAVSQALSAPRFVAEGAVAPLRRYA</sequence>
<dbReference type="AlphaFoldDB" id="A0A916Y6V1"/>
<feature type="modified residue" description="4-aspartylphosphate" evidence="2">
    <location>
        <position position="54"/>
    </location>
</feature>